<feature type="domain" description="YncI copper-binding" evidence="2">
    <location>
        <begin position="8"/>
        <end position="59"/>
    </location>
</feature>
<evidence type="ECO:0000313" key="4">
    <source>
        <dbReference type="Proteomes" id="UP001500909"/>
    </source>
</evidence>
<feature type="region of interest" description="Disordered" evidence="1">
    <location>
        <begin position="42"/>
        <end position="72"/>
    </location>
</feature>
<organism evidence="3 4">
    <name type="scientific">Streptomyces olivaceiscleroticus</name>
    <dbReference type="NCBI Taxonomy" id="68245"/>
    <lineage>
        <taxon>Bacteria</taxon>
        <taxon>Bacillati</taxon>
        <taxon>Actinomycetota</taxon>
        <taxon>Actinomycetes</taxon>
        <taxon>Kitasatosporales</taxon>
        <taxon>Streptomycetaceae</taxon>
        <taxon>Streptomyces</taxon>
    </lineage>
</organism>
<comment type="caution">
    <text evidence="3">The sequence shown here is derived from an EMBL/GenBank/DDBJ whole genome shotgun (WGS) entry which is preliminary data.</text>
</comment>
<dbReference type="InterPro" id="IPR038507">
    <property type="entry name" value="YcnI-like_sf"/>
</dbReference>
<dbReference type="Gene3D" id="2.60.40.2230">
    <property type="entry name" value="Uncharacterised protein YcnI-like PF07987, DUF1775"/>
    <property type="match status" value="1"/>
</dbReference>
<dbReference type="Pfam" id="PF07987">
    <property type="entry name" value="DUF1775"/>
    <property type="match status" value="1"/>
</dbReference>
<dbReference type="InterPro" id="IPR012533">
    <property type="entry name" value="YcnI-copper_dom"/>
</dbReference>
<evidence type="ECO:0000256" key="1">
    <source>
        <dbReference type="SAM" id="MobiDB-lite"/>
    </source>
</evidence>
<keyword evidence="4" id="KW-1185">Reference proteome</keyword>
<dbReference type="EMBL" id="BAAABY010000030">
    <property type="protein sequence ID" value="GAA0473938.1"/>
    <property type="molecule type" value="Genomic_DNA"/>
</dbReference>
<gene>
    <name evidence="3" type="ORF">GCM10010361_42860</name>
</gene>
<reference evidence="4" key="1">
    <citation type="journal article" date="2019" name="Int. J. Syst. Evol. Microbiol.">
        <title>The Global Catalogue of Microorganisms (GCM) 10K type strain sequencing project: providing services to taxonomists for standard genome sequencing and annotation.</title>
        <authorList>
            <consortium name="The Broad Institute Genomics Platform"/>
            <consortium name="The Broad Institute Genome Sequencing Center for Infectious Disease"/>
            <person name="Wu L."/>
            <person name="Ma J."/>
        </authorList>
    </citation>
    <scope>NUCLEOTIDE SEQUENCE [LARGE SCALE GENOMIC DNA]</scope>
    <source>
        <strain evidence="4">JCM 4805</strain>
    </source>
</reference>
<evidence type="ECO:0000259" key="2">
    <source>
        <dbReference type="Pfam" id="PF07987"/>
    </source>
</evidence>
<protein>
    <recommendedName>
        <fullName evidence="2">YncI copper-binding domain-containing protein</fullName>
    </recommendedName>
</protein>
<name>A0ABP3K915_9ACTN</name>
<dbReference type="RefSeq" id="WP_346096698.1">
    <property type="nucleotide sequence ID" value="NZ_BAAABY010000030.1"/>
</dbReference>
<evidence type="ECO:0000313" key="3">
    <source>
        <dbReference type="EMBL" id="GAA0473938.1"/>
    </source>
</evidence>
<feature type="compositionally biased region" description="Low complexity" evidence="1">
    <location>
        <begin position="53"/>
        <end position="72"/>
    </location>
</feature>
<dbReference type="Proteomes" id="UP001500909">
    <property type="component" value="Unassembled WGS sequence"/>
</dbReference>
<sequence>MEVGGDAEYSIGVRQLPDAEELAFKTLQTYNDGRVDRWIELSAPSDDGHHGNEAPALELKAAAPSADADADA</sequence>
<proteinExistence type="predicted"/>
<accession>A0ABP3K915</accession>